<comment type="similarity">
    <text evidence="1 8">Belongs to the CoaE family.</text>
</comment>
<keyword evidence="2 8" id="KW-0963">Cytoplasm</keyword>
<dbReference type="GO" id="GO:0015937">
    <property type="term" value="P:coenzyme A biosynthetic process"/>
    <property type="evidence" value="ECO:0007669"/>
    <property type="project" value="UniProtKB-UniRule"/>
</dbReference>
<dbReference type="InterPro" id="IPR001977">
    <property type="entry name" value="Depp_CoAkinase"/>
</dbReference>
<dbReference type="GO" id="GO:0004140">
    <property type="term" value="F:dephospho-CoA kinase activity"/>
    <property type="evidence" value="ECO:0007669"/>
    <property type="project" value="UniProtKB-UniRule"/>
</dbReference>
<keyword evidence="5 8" id="KW-0418">Kinase</keyword>
<comment type="pathway">
    <text evidence="8">Cofactor biosynthesis; coenzyme A biosynthesis; CoA from (R)-pantothenate: step 5/5.</text>
</comment>
<dbReference type="NCBIfam" id="TIGR00152">
    <property type="entry name" value="dephospho-CoA kinase"/>
    <property type="match status" value="1"/>
</dbReference>
<protein>
    <recommendedName>
        <fullName evidence="8 9">Dephospho-CoA kinase</fullName>
        <ecNumber evidence="8 9">2.7.1.24</ecNumber>
    </recommendedName>
    <alternativeName>
        <fullName evidence="8">Dephosphocoenzyme A kinase</fullName>
    </alternativeName>
</protein>
<organism evidence="10 11">
    <name type="scientific">Vagococcus entomophilus</name>
    <dbReference type="NCBI Taxonomy" id="1160095"/>
    <lineage>
        <taxon>Bacteria</taxon>
        <taxon>Bacillati</taxon>
        <taxon>Bacillota</taxon>
        <taxon>Bacilli</taxon>
        <taxon>Lactobacillales</taxon>
        <taxon>Enterococcaceae</taxon>
        <taxon>Vagococcus</taxon>
    </lineage>
</organism>
<dbReference type="PROSITE" id="PS51219">
    <property type="entry name" value="DPCK"/>
    <property type="match status" value="1"/>
</dbReference>
<dbReference type="EC" id="2.7.1.24" evidence="8 9"/>
<dbReference type="InterPro" id="IPR027417">
    <property type="entry name" value="P-loop_NTPase"/>
</dbReference>
<dbReference type="RefSeq" id="WP_126822970.1">
    <property type="nucleotide sequence ID" value="NZ_JBHLWU010000001.1"/>
</dbReference>
<proteinExistence type="inferred from homology"/>
<comment type="catalytic activity">
    <reaction evidence="8">
        <text>3'-dephospho-CoA + ATP = ADP + CoA + H(+)</text>
        <dbReference type="Rhea" id="RHEA:18245"/>
        <dbReference type="ChEBI" id="CHEBI:15378"/>
        <dbReference type="ChEBI" id="CHEBI:30616"/>
        <dbReference type="ChEBI" id="CHEBI:57287"/>
        <dbReference type="ChEBI" id="CHEBI:57328"/>
        <dbReference type="ChEBI" id="CHEBI:456216"/>
        <dbReference type="EC" id="2.7.1.24"/>
    </reaction>
</comment>
<dbReference type="PANTHER" id="PTHR10695">
    <property type="entry name" value="DEPHOSPHO-COA KINASE-RELATED"/>
    <property type="match status" value="1"/>
</dbReference>
<dbReference type="PANTHER" id="PTHR10695:SF46">
    <property type="entry name" value="BIFUNCTIONAL COENZYME A SYNTHASE-RELATED"/>
    <property type="match status" value="1"/>
</dbReference>
<evidence type="ECO:0000256" key="6">
    <source>
        <dbReference type="ARBA" id="ARBA00022840"/>
    </source>
</evidence>
<dbReference type="EMBL" id="NGJZ01000001">
    <property type="protein sequence ID" value="RSU08402.1"/>
    <property type="molecule type" value="Genomic_DNA"/>
</dbReference>
<dbReference type="Gene3D" id="3.40.50.300">
    <property type="entry name" value="P-loop containing nucleotide triphosphate hydrolases"/>
    <property type="match status" value="1"/>
</dbReference>
<dbReference type="CDD" id="cd02022">
    <property type="entry name" value="DPCK"/>
    <property type="match status" value="1"/>
</dbReference>
<dbReference type="AlphaFoldDB" id="A0A430AJV6"/>
<dbReference type="HAMAP" id="MF_00376">
    <property type="entry name" value="Dephospho_CoA_kinase"/>
    <property type="match status" value="1"/>
</dbReference>
<dbReference type="UniPathway" id="UPA00241">
    <property type="reaction ID" value="UER00356"/>
</dbReference>
<feature type="binding site" evidence="8">
    <location>
        <begin position="12"/>
        <end position="17"/>
    </location>
    <ligand>
        <name>ATP</name>
        <dbReference type="ChEBI" id="CHEBI:30616"/>
    </ligand>
</feature>
<dbReference type="SUPFAM" id="SSF52540">
    <property type="entry name" value="P-loop containing nucleoside triphosphate hydrolases"/>
    <property type="match status" value="1"/>
</dbReference>
<dbReference type="GO" id="GO:0005524">
    <property type="term" value="F:ATP binding"/>
    <property type="evidence" value="ECO:0007669"/>
    <property type="project" value="UniProtKB-UniRule"/>
</dbReference>
<reference evidence="10 11" key="1">
    <citation type="submission" date="2017-05" db="EMBL/GenBank/DDBJ databases">
        <title>Vagococcus spp. assemblies.</title>
        <authorList>
            <person name="Gulvik C.A."/>
        </authorList>
    </citation>
    <scope>NUCLEOTIDE SEQUENCE [LARGE SCALE GENOMIC DNA]</scope>
    <source>
        <strain evidence="10 11">DSM 24756</strain>
    </source>
</reference>
<evidence type="ECO:0000256" key="4">
    <source>
        <dbReference type="ARBA" id="ARBA00022741"/>
    </source>
</evidence>
<evidence type="ECO:0000256" key="3">
    <source>
        <dbReference type="ARBA" id="ARBA00022679"/>
    </source>
</evidence>
<evidence type="ECO:0000313" key="11">
    <source>
        <dbReference type="Proteomes" id="UP000288669"/>
    </source>
</evidence>
<dbReference type="GO" id="GO:0005737">
    <property type="term" value="C:cytoplasm"/>
    <property type="evidence" value="ECO:0007669"/>
    <property type="project" value="UniProtKB-SubCell"/>
</dbReference>
<comment type="function">
    <text evidence="8">Catalyzes the phosphorylation of the 3'-hydroxyl group of dephosphocoenzyme A to form coenzyme A.</text>
</comment>
<evidence type="ECO:0000256" key="2">
    <source>
        <dbReference type="ARBA" id="ARBA00022490"/>
    </source>
</evidence>
<evidence type="ECO:0000256" key="9">
    <source>
        <dbReference type="NCBIfam" id="TIGR00152"/>
    </source>
</evidence>
<evidence type="ECO:0000256" key="5">
    <source>
        <dbReference type="ARBA" id="ARBA00022777"/>
    </source>
</evidence>
<dbReference type="Proteomes" id="UP000288669">
    <property type="component" value="Unassembled WGS sequence"/>
</dbReference>
<evidence type="ECO:0000256" key="7">
    <source>
        <dbReference type="ARBA" id="ARBA00022993"/>
    </source>
</evidence>
<evidence type="ECO:0000256" key="1">
    <source>
        <dbReference type="ARBA" id="ARBA00009018"/>
    </source>
</evidence>
<keyword evidence="11" id="KW-1185">Reference proteome</keyword>
<keyword evidence="7 8" id="KW-0173">Coenzyme A biosynthesis</keyword>
<sequence>MTVVLGITGGIATGKSTVSEIFQSHNIPVIDADQIAREIMMPNSLALNQIKKVFGSEVFCSNGELDRQKLGQIIFYSQEKRQQLNHITGPLIRKIILSRREEYLKEKVPVLVLDIPLLYESNYLAYVDLTLVVYVPKELQLKRLMERDGITKEEAMRKITSQMPIEKKKELADIVVNNEYDKAELVRRVETIISKLLQK</sequence>
<accession>A0A430AJV6</accession>
<comment type="subcellular location">
    <subcellularLocation>
        <location evidence="8">Cytoplasm</location>
    </subcellularLocation>
</comment>
<dbReference type="FunFam" id="3.40.50.300:FF:000991">
    <property type="entry name" value="Dephospho-CoA kinase"/>
    <property type="match status" value="1"/>
</dbReference>
<evidence type="ECO:0000256" key="8">
    <source>
        <dbReference type="HAMAP-Rule" id="MF_00376"/>
    </source>
</evidence>
<keyword evidence="6 8" id="KW-0067">ATP-binding</keyword>
<comment type="caution">
    <text evidence="10">The sequence shown here is derived from an EMBL/GenBank/DDBJ whole genome shotgun (WGS) entry which is preliminary data.</text>
</comment>
<keyword evidence="4 8" id="KW-0547">Nucleotide-binding</keyword>
<name>A0A430AJV6_9ENTE</name>
<dbReference type="OrthoDB" id="9812943at2"/>
<gene>
    <name evidence="8" type="primary">coaE</name>
    <name evidence="10" type="ORF">CBF30_03950</name>
</gene>
<keyword evidence="3 8" id="KW-0808">Transferase</keyword>
<dbReference type="Pfam" id="PF01121">
    <property type="entry name" value="CoaE"/>
    <property type="match status" value="1"/>
</dbReference>
<evidence type="ECO:0000313" key="10">
    <source>
        <dbReference type="EMBL" id="RSU08402.1"/>
    </source>
</evidence>